<evidence type="ECO:0000259" key="5">
    <source>
        <dbReference type="Pfam" id="PF00171"/>
    </source>
</evidence>
<dbReference type="InterPro" id="IPR016162">
    <property type="entry name" value="Ald_DH_N"/>
</dbReference>
<reference evidence="8 9" key="2">
    <citation type="submission" date="2018-05" db="EMBL/GenBank/DDBJ databases">
        <title>Ignatzschineria dubaiensis sp. nov., isolated from necrotic foot tissues of dromedaries (Camelus dromedarius) and associated maggots in Dubai, United Arab Emirates.</title>
        <authorList>
            <person name="Tsang C.C."/>
            <person name="Tang J.Y.M."/>
            <person name="Fong J.Y.H."/>
            <person name="Kinne J."/>
            <person name="Lee H.H."/>
            <person name="Joseph M."/>
            <person name="Jose S."/>
            <person name="Schuster R.K."/>
            <person name="Tang Y."/>
            <person name="Sivakumar S."/>
            <person name="Chen J.H.K."/>
            <person name="Teng J.L.L."/>
            <person name="Lau S.K.P."/>
            <person name="Wernery U."/>
            <person name="Woo P.C.Y."/>
        </authorList>
    </citation>
    <scope>NUCLEOTIDE SEQUENCE [LARGE SCALE GENOMIC DNA]</scope>
    <source>
        <strain evidence="8">UAE-HKU57</strain>
        <strain evidence="9">UAE-HKU58</strain>
    </source>
</reference>
<dbReference type="FunFam" id="3.40.309.10:FF:000012">
    <property type="entry name" value="Betaine aldehyde dehydrogenase"/>
    <property type="match status" value="1"/>
</dbReference>
<dbReference type="InterPro" id="IPR016163">
    <property type="entry name" value="Ald_DH_C"/>
</dbReference>
<proteinExistence type="inferred from homology"/>
<keyword evidence="9" id="KW-1185">Reference proteome</keyword>
<reference evidence="6" key="1">
    <citation type="journal article" date="2018" name="Genome Announc.">
        <title>Ignatzschineria cameli sp. nov., isolated from necrotic foot tissue of dromedaries (Camelus dromedarius) and associated maggots (Wohlfahrtia species) in Dubai.</title>
        <authorList>
            <person name="Tsang C.C."/>
            <person name="Tang J.Y."/>
            <person name="Fong J.Y."/>
            <person name="Kinne J."/>
            <person name="Lee H.H."/>
            <person name="Joseph M."/>
            <person name="Jose S."/>
            <person name="Schuster R.K."/>
            <person name="Tang Y."/>
            <person name="Sivakumar S."/>
            <person name="Chen J.H."/>
            <person name="Teng J.L."/>
            <person name="Lau S.K."/>
            <person name="Wernery U."/>
            <person name="Woo P.C."/>
        </authorList>
    </citation>
    <scope>NUCLEOTIDE SEQUENCE</scope>
    <source>
        <strain evidence="6">UAE-HKU57</strain>
        <strain evidence="7">UAE-HKU58</strain>
    </source>
</reference>
<dbReference type="FunFam" id="3.40.605.10:FF:000007">
    <property type="entry name" value="NAD/NADP-dependent betaine aldehyde dehydrogenase"/>
    <property type="match status" value="1"/>
</dbReference>
<dbReference type="InterPro" id="IPR016161">
    <property type="entry name" value="Ald_DH/histidinol_DH"/>
</dbReference>
<dbReference type="GO" id="GO:0016620">
    <property type="term" value="F:oxidoreductase activity, acting on the aldehyde or oxo group of donors, NAD or NADP as acceptor"/>
    <property type="evidence" value="ECO:0007669"/>
    <property type="project" value="InterPro"/>
</dbReference>
<dbReference type="InterPro" id="IPR016160">
    <property type="entry name" value="Ald_DH_CS_CYS"/>
</dbReference>
<feature type="active site" evidence="3">
    <location>
        <position position="260"/>
    </location>
</feature>
<dbReference type="OrthoDB" id="5687308at2"/>
<accession>A0A2U2ATZ2</accession>
<evidence type="ECO:0000313" key="8">
    <source>
        <dbReference type="Proteomes" id="UP000245059"/>
    </source>
</evidence>
<dbReference type="Proteomes" id="UP000245217">
    <property type="component" value="Unassembled WGS sequence"/>
</dbReference>
<name>A0A2U2ATZ2_9GAMM</name>
<gene>
    <name evidence="6" type="ORF">DC077_02735</name>
    <name evidence="7" type="ORF">DC078_03480</name>
</gene>
<comment type="similarity">
    <text evidence="1 4">Belongs to the aldehyde dehydrogenase family.</text>
</comment>
<evidence type="ECO:0000256" key="2">
    <source>
        <dbReference type="ARBA" id="ARBA00023002"/>
    </source>
</evidence>
<dbReference type="PANTHER" id="PTHR11699">
    <property type="entry name" value="ALDEHYDE DEHYDROGENASE-RELATED"/>
    <property type="match status" value="1"/>
</dbReference>
<feature type="domain" description="Aldehyde dehydrogenase" evidence="5">
    <location>
        <begin position="25"/>
        <end position="483"/>
    </location>
</feature>
<dbReference type="EMBL" id="QEWW01000001">
    <property type="protein sequence ID" value="PWD88203.1"/>
    <property type="molecule type" value="Genomic_DNA"/>
</dbReference>
<dbReference type="InterPro" id="IPR029510">
    <property type="entry name" value="Ald_DH_CS_GLU"/>
</dbReference>
<protein>
    <submittedName>
        <fullName evidence="6">Aldehyde dehydrogenase</fullName>
    </submittedName>
</protein>
<evidence type="ECO:0000256" key="3">
    <source>
        <dbReference type="PROSITE-ProRule" id="PRU10007"/>
    </source>
</evidence>
<evidence type="ECO:0000313" key="7">
    <source>
        <dbReference type="EMBL" id="PWD93894.1"/>
    </source>
</evidence>
<dbReference type="PROSITE" id="PS00070">
    <property type="entry name" value="ALDEHYDE_DEHYDR_CYS"/>
    <property type="match status" value="1"/>
</dbReference>
<evidence type="ECO:0000256" key="4">
    <source>
        <dbReference type="RuleBase" id="RU003345"/>
    </source>
</evidence>
<evidence type="ECO:0000313" key="9">
    <source>
        <dbReference type="Proteomes" id="UP000245217"/>
    </source>
</evidence>
<dbReference type="Pfam" id="PF00171">
    <property type="entry name" value="Aldedh"/>
    <property type="match status" value="1"/>
</dbReference>
<comment type="caution">
    <text evidence="6">The sequence shown here is derived from an EMBL/GenBank/DDBJ whole genome shotgun (WGS) entry which is preliminary data.</text>
</comment>
<dbReference type="EMBL" id="QEWV01000002">
    <property type="protein sequence ID" value="PWD93894.1"/>
    <property type="molecule type" value="Genomic_DNA"/>
</dbReference>
<organism evidence="6 8">
    <name type="scientific">Ignatzschineria cameli</name>
    <dbReference type="NCBI Taxonomy" id="2182793"/>
    <lineage>
        <taxon>Bacteria</taxon>
        <taxon>Pseudomonadati</taxon>
        <taxon>Pseudomonadota</taxon>
        <taxon>Gammaproteobacteria</taxon>
        <taxon>Cardiobacteriales</taxon>
        <taxon>Ignatzschineriaceae</taxon>
        <taxon>Ignatzschineria</taxon>
    </lineage>
</organism>
<keyword evidence="2 4" id="KW-0560">Oxidoreductase</keyword>
<dbReference type="SUPFAM" id="SSF53720">
    <property type="entry name" value="ALDH-like"/>
    <property type="match status" value="1"/>
</dbReference>
<evidence type="ECO:0000256" key="1">
    <source>
        <dbReference type="ARBA" id="ARBA00009986"/>
    </source>
</evidence>
<dbReference type="InterPro" id="IPR015590">
    <property type="entry name" value="Aldehyde_DH_dom"/>
</dbReference>
<dbReference type="Proteomes" id="UP000245059">
    <property type="component" value="Unassembled WGS sequence"/>
</dbReference>
<dbReference type="PROSITE" id="PS00687">
    <property type="entry name" value="ALDEHYDE_DEHYDR_GLU"/>
    <property type="match status" value="1"/>
</dbReference>
<dbReference type="AlphaFoldDB" id="A0A2U2ATZ2"/>
<dbReference type="Gene3D" id="3.40.605.10">
    <property type="entry name" value="Aldehyde Dehydrogenase, Chain A, domain 1"/>
    <property type="match status" value="1"/>
</dbReference>
<sequence>MKMLSDINGDLRPQSAYQLLIDGEWVDGAQGKTLESHNPATGEKLTEIAVAEKEDVDRAVKAAWAAFDTWSQTSPQERAKYLLEIADRLEAELERFATLETLDNGKPIRETLNVDVPLAIDHFRYFAGVIRAESDEANLINQDSLSIVLSEPIGVVGQIIPWNFPLLMGAWKIAPALAAGNCIVIKPSSDTSITVLELGRILNEVLPKGVVSILTGGGSTTGNHILEHEGFSKFAFTGSTGVGYNVARAAADKLIPATLELGGKSANIIFEDAQIDKAIDGALMGILFNQGQVCCAGSRLFIQRSIYDQFLEKLKEKFESVRVGDPLDPNTQMGAQINEKQLKQILGYVEIAKEEGARVLTGGQRASEQGAFLCPTAIVDVKPNMRIEKEEVFGPVVAILPFDSEEEVIKLANDSEYGLGGAVWTRDINRAFRVAKAVRTGRMWVNTYNELPAHSPFGGYKKSGIGRETHKMILDAYTQKKNIYISFNEKLTGFY</sequence>
<dbReference type="RefSeq" id="WP_109201205.1">
    <property type="nucleotide sequence ID" value="NZ_QEWS01000002.1"/>
</dbReference>
<dbReference type="Gene3D" id="3.40.309.10">
    <property type="entry name" value="Aldehyde Dehydrogenase, Chain A, domain 2"/>
    <property type="match status" value="1"/>
</dbReference>
<evidence type="ECO:0000313" key="6">
    <source>
        <dbReference type="EMBL" id="PWD88203.1"/>
    </source>
</evidence>